<name>A0A814VHU7_ADIRI</name>
<dbReference type="EMBL" id="CAJNOR010000306">
    <property type="protein sequence ID" value="CAF0874813.1"/>
    <property type="molecule type" value="Genomic_DNA"/>
</dbReference>
<dbReference type="AlphaFoldDB" id="A0A814VHU7"/>
<dbReference type="EMBL" id="CAJNOJ010000140">
    <property type="protein sequence ID" value="CAF1187307.1"/>
    <property type="molecule type" value="Genomic_DNA"/>
</dbReference>
<gene>
    <name evidence="3" type="ORF">EDS130_LOCUS24599</name>
    <name evidence="2" type="ORF">XAT740_LOCUS6683</name>
</gene>
<dbReference type="InterPro" id="IPR043159">
    <property type="entry name" value="Lectin_gal-bd_sf"/>
</dbReference>
<dbReference type="InterPro" id="IPR003609">
    <property type="entry name" value="Pan_app"/>
</dbReference>
<dbReference type="Gene3D" id="3.50.4.10">
    <property type="entry name" value="Hepatocyte Growth Factor"/>
    <property type="match status" value="1"/>
</dbReference>
<evidence type="ECO:0000259" key="1">
    <source>
        <dbReference type="Pfam" id="PF00024"/>
    </source>
</evidence>
<feature type="domain" description="Apple" evidence="1">
    <location>
        <begin position="578"/>
        <end position="634"/>
    </location>
</feature>
<evidence type="ECO:0000313" key="5">
    <source>
        <dbReference type="Proteomes" id="UP000663852"/>
    </source>
</evidence>
<dbReference type="Gene3D" id="2.60.120.740">
    <property type="match status" value="1"/>
</dbReference>
<sequence length="649" mass="75017">MSIAIHQHVQIEYEMRYIHISPLALLDIDQILVLDSEVTHPSIMIPLTLYTDEQIQFVLEANERQCKHVSTSCLFYQISIDTMRIIYKDTWDHSNVLHPYRGHIDFIRLEPFTLLQKCLVFVNIGCTSEEICLKLRQELLQSRKSLGLYLDYSVNKTELQEITINDNHLRSENIHMSKFVLLSDVEQLLQNLLNAANVHSNYTHVLSQIDLSSLKETLQNSLFEKTVILNDDNSEQQWDSVYWPNRTILRPDRVWKSLKKKPYFYLFWNRIVTNETTTDTLMDDYVQGVYDEESFDLYTKYRHLFELCQRIYTHEKVIMRSMLKLKPVLAYELNQIATSRFWVHQSVHMIKREQVYSVPIHIILPSQEAPAVINTVSDAMTGTTEYLGENIPLPEYQPMDLEDKDNDPSFAFTPIEISTTSLENTYTTVVDQEASTSSMMSTMFDGTMHPTTMTSDTTESPITTTDIIESTTETLPLGNAVLKTIPDNTRIALYCPGEKFRVLSAIYQSTSNASFCSEDVTNTVRQLCPDTWYCVVAADKTLSNGIKCSYVEKQLHIVYTCDVDRYVFGPVLIDQDSSGYDIYINDEHHIDDVESIEACGMRCLETDRCVGVVYAPQGNRCWLKHTIVSRILVRNRNSMSVYHPQRYPD</sequence>
<evidence type="ECO:0000313" key="3">
    <source>
        <dbReference type="EMBL" id="CAF1187307.1"/>
    </source>
</evidence>
<organism evidence="3 5">
    <name type="scientific">Adineta ricciae</name>
    <name type="common">Rotifer</name>
    <dbReference type="NCBI Taxonomy" id="249248"/>
    <lineage>
        <taxon>Eukaryota</taxon>
        <taxon>Metazoa</taxon>
        <taxon>Spiralia</taxon>
        <taxon>Gnathifera</taxon>
        <taxon>Rotifera</taxon>
        <taxon>Eurotatoria</taxon>
        <taxon>Bdelloidea</taxon>
        <taxon>Adinetida</taxon>
        <taxon>Adinetidae</taxon>
        <taxon>Adineta</taxon>
    </lineage>
</organism>
<keyword evidence="4" id="KW-1185">Reference proteome</keyword>
<evidence type="ECO:0000313" key="4">
    <source>
        <dbReference type="Proteomes" id="UP000663828"/>
    </source>
</evidence>
<dbReference type="Proteomes" id="UP000663828">
    <property type="component" value="Unassembled WGS sequence"/>
</dbReference>
<dbReference type="Pfam" id="PF00024">
    <property type="entry name" value="PAN_1"/>
    <property type="match status" value="1"/>
</dbReference>
<dbReference type="Proteomes" id="UP000663852">
    <property type="component" value="Unassembled WGS sequence"/>
</dbReference>
<protein>
    <recommendedName>
        <fullName evidence="1">Apple domain-containing protein</fullName>
    </recommendedName>
</protein>
<accession>A0A814VHU7</accession>
<reference evidence="3" key="1">
    <citation type="submission" date="2021-02" db="EMBL/GenBank/DDBJ databases">
        <authorList>
            <person name="Nowell W R."/>
        </authorList>
    </citation>
    <scope>NUCLEOTIDE SEQUENCE</scope>
</reference>
<evidence type="ECO:0000313" key="2">
    <source>
        <dbReference type="EMBL" id="CAF0874813.1"/>
    </source>
</evidence>
<comment type="caution">
    <text evidence="3">The sequence shown here is derived from an EMBL/GenBank/DDBJ whole genome shotgun (WGS) entry which is preliminary data.</text>
</comment>
<proteinExistence type="predicted"/>